<dbReference type="InterPro" id="IPR008930">
    <property type="entry name" value="Terpenoid_cyclase/PrenylTrfase"/>
</dbReference>
<organism evidence="1 2">
    <name type="scientific">Maribacter chungangensis</name>
    <dbReference type="NCBI Taxonomy" id="1069117"/>
    <lineage>
        <taxon>Bacteria</taxon>
        <taxon>Pseudomonadati</taxon>
        <taxon>Bacteroidota</taxon>
        <taxon>Flavobacteriia</taxon>
        <taxon>Flavobacteriales</taxon>
        <taxon>Flavobacteriaceae</taxon>
        <taxon>Maribacter</taxon>
    </lineage>
</organism>
<evidence type="ECO:0000313" key="1">
    <source>
        <dbReference type="EMBL" id="MFD0797134.1"/>
    </source>
</evidence>
<sequence>MRNKMREDLIMIKKYCLHQNLACYDPYDVWMTGLGIKIKQLYNSNKVLGILPAATLTVWDNFVNNKTRFLYKKQEYPAARALAALALLKVYEVNKEEELRVGAKNHIDWLIANTCTGYAGLCWGLGFKWAAGDGLDYNENTPFSTHTPYALEALDRYVELTGDVSYTAHIKSVFNFFETDIQVMFEDGTSMATSYGPAKDRLVTNAVSYAMFAYGIFLKHLPEKRGSITAKIDKLYNFVKGKQRKNGSWLYEPDSEDSFIDCFHSCFVLKNIHKTNLIVPLTDSQAILKIGYNYLISNFYNPKSGLFKRFSLSNKPSIVKYDLYDNAEMLHLAILMKDTDLIQALSGTIAKTFVRTGGIYSVIDMLNLRRNKDTLRWAVMPYLYALSANYKQLLE</sequence>
<accession>A0ABW3B3D3</accession>
<evidence type="ECO:0000313" key="2">
    <source>
        <dbReference type="Proteomes" id="UP001597012"/>
    </source>
</evidence>
<reference evidence="2" key="1">
    <citation type="journal article" date="2019" name="Int. J. Syst. Evol. Microbiol.">
        <title>The Global Catalogue of Microorganisms (GCM) 10K type strain sequencing project: providing services to taxonomists for standard genome sequencing and annotation.</title>
        <authorList>
            <consortium name="The Broad Institute Genomics Platform"/>
            <consortium name="The Broad Institute Genome Sequencing Center for Infectious Disease"/>
            <person name="Wu L."/>
            <person name="Ma J."/>
        </authorList>
    </citation>
    <scope>NUCLEOTIDE SEQUENCE [LARGE SCALE GENOMIC DNA]</scope>
    <source>
        <strain evidence="2">CCUG 61948</strain>
    </source>
</reference>
<comment type="caution">
    <text evidence="1">The sequence shown here is derived from an EMBL/GenBank/DDBJ whole genome shotgun (WGS) entry which is preliminary data.</text>
</comment>
<evidence type="ECO:0008006" key="3">
    <source>
        <dbReference type="Google" id="ProtNLM"/>
    </source>
</evidence>
<proteinExistence type="predicted"/>
<dbReference type="RefSeq" id="WP_379933261.1">
    <property type="nucleotide sequence ID" value="NZ_JBHTHY010000004.1"/>
</dbReference>
<dbReference type="Proteomes" id="UP001597012">
    <property type="component" value="Unassembled WGS sequence"/>
</dbReference>
<gene>
    <name evidence="1" type="ORF">ACFQZJ_06660</name>
</gene>
<name>A0ABW3B3D3_9FLAO</name>
<dbReference type="EMBL" id="JBHTHY010000004">
    <property type="protein sequence ID" value="MFD0797134.1"/>
    <property type="molecule type" value="Genomic_DNA"/>
</dbReference>
<dbReference type="SUPFAM" id="SSF48239">
    <property type="entry name" value="Terpenoid cyclases/Protein prenyltransferases"/>
    <property type="match status" value="1"/>
</dbReference>
<protein>
    <recommendedName>
        <fullName evidence="3">Delta-aminolevulinic acid dehydratase</fullName>
    </recommendedName>
</protein>
<keyword evidence="2" id="KW-1185">Reference proteome</keyword>